<reference evidence="1" key="1">
    <citation type="submission" date="2016-11" db="EMBL/GenBank/DDBJ databases">
        <title>The genome of Nicotiana attenuata.</title>
        <authorList>
            <person name="Xu S."/>
            <person name="Brockmoeller T."/>
            <person name="Gaquerel E."/>
            <person name="Navarro A."/>
            <person name="Kuhl H."/>
            <person name="Gase K."/>
            <person name="Ling Z."/>
            <person name="Zhou W."/>
            <person name="Kreitzer C."/>
            <person name="Stanke M."/>
            <person name="Tang H."/>
            <person name="Lyons E."/>
            <person name="Pandey P."/>
            <person name="Pandey S.P."/>
            <person name="Timmermann B."/>
            <person name="Baldwin I.T."/>
        </authorList>
    </citation>
    <scope>NUCLEOTIDE SEQUENCE [LARGE SCALE GENOMIC DNA]</scope>
    <source>
        <strain evidence="1">UT</strain>
    </source>
</reference>
<keyword evidence="2" id="KW-1185">Reference proteome</keyword>
<dbReference type="PANTHER" id="PTHR31426:SF5">
    <property type="entry name" value="OS04G0492900 PROTEIN"/>
    <property type="match status" value="1"/>
</dbReference>
<protein>
    <submittedName>
        <fullName evidence="1">Uncharacterized protein</fullName>
    </submittedName>
</protein>
<dbReference type="Gramene" id="OIT28650">
    <property type="protein sequence ID" value="OIT28650"/>
    <property type="gene ID" value="A4A49_18774"/>
</dbReference>
<dbReference type="AlphaFoldDB" id="A0A314KHM1"/>
<organism evidence="1 2">
    <name type="scientific">Nicotiana attenuata</name>
    <name type="common">Coyote tobacco</name>
    <dbReference type="NCBI Taxonomy" id="49451"/>
    <lineage>
        <taxon>Eukaryota</taxon>
        <taxon>Viridiplantae</taxon>
        <taxon>Streptophyta</taxon>
        <taxon>Embryophyta</taxon>
        <taxon>Tracheophyta</taxon>
        <taxon>Spermatophyta</taxon>
        <taxon>Magnoliopsida</taxon>
        <taxon>eudicotyledons</taxon>
        <taxon>Gunneridae</taxon>
        <taxon>Pentapetalae</taxon>
        <taxon>asterids</taxon>
        <taxon>lamiids</taxon>
        <taxon>Solanales</taxon>
        <taxon>Solanaceae</taxon>
        <taxon>Nicotianoideae</taxon>
        <taxon>Nicotianeae</taxon>
        <taxon>Nicotiana</taxon>
    </lineage>
</organism>
<accession>A0A314KHM1</accession>
<dbReference type="EMBL" id="MJEQ01001994">
    <property type="protein sequence ID" value="OIT28650.1"/>
    <property type="molecule type" value="Genomic_DNA"/>
</dbReference>
<comment type="caution">
    <text evidence="1">The sequence shown here is derived from an EMBL/GenBank/DDBJ whole genome shotgun (WGS) entry which is preliminary data.</text>
</comment>
<sequence>MVGRSLLPGTICKSRQLKHLFSNPFIFQPLLSHSLPQQRTSPFTAKCKVLLGGVAVGSHLRAPKCDLGCVYLGRGFCTLGKAVESAAGVEESSGEGKIKRKKLKGKRQVVRWLKFFRWKKKKDFQRMTAENKILFKLSKVNLLYFM</sequence>
<dbReference type="PANTHER" id="PTHR31426">
    <property type="entry name" value="GROUP II INTRON SPLICING FACTOR CRS1-LIKE"/>
    <property type="match status" value="1"/>
</dbReference>
<gene>
    <name evidence="1" type="ORF">A4A49_18774</name>
</gene>
<evidence type="ECO:0000313" key="1">
    <source>
        <dbReference type="EMBL" id="OIT28650.1"/>
    </source>
</evidence>
<name>A0A314KHM1_NICAT</name>
<evidence type="ECO:0000313" key="2">
    <source>
        <dbReference type="Proteomes" id="UP000187609"/>
    </source>
</evidence>
<dbReference type="InterPro" id="IPR040286">
    <property type="entry name" value="At3g25440-like"/>
</dbReference>
<proteinExistence type="predicted"/>
<dbReference type="Proteomes" id="UP000187609">
    <property type="component" value="Unassembled WGS sequence"/>
</dbReference>